<dbReference type="InterPro" id="IPR029021">
    <property type="entry name" value="Prot-tyrosine_phosphatase-like"/>
</dbReference>
<protein>
    <submittedName>
        <fullName evidence="2">TIGR01244 family phosphatase</fullName>
    </submittedName>
</protein>
<accession>A0A6M8HPN8</accession>
<dbReference type="CDD" id="cd14503">
    <property type="entry name" value="PTP-bact"/>
    <property type="match status" value="1"/>
</dbReference>
<dbReference type="SUPFAM" id="SSF52799">
    <property type="entry name" value="(Phosphotyrosine protein) phosphatases II"/>
    <property type="match status" value="1"/>
</dbReference>
<proteinExistence type="predicted"/>
<sequence length="133" mass="14361">MTVSAQLSLDDFALLASQGVGLVINNRPDGEAIGQLTAADGKDAADRAGLAYRHIPVRLATLRPEEVDQFADAIDTAPGPVHAHCASGHRSALLWALSQIRRGRMSRQDASRWAQQHQVDLAAAFAWLDRQPT</sequence>
<name>A0A6M8HPN8_9PROT</name>
<organism evidence="2 3">
    <name type="scientific">Lichenicola cladoniae</name>
    <dbReference type="NCBI Taxonomy" id="1484109"/>
    <lineage>
        <taxon>Bacteria</taxon>
        <taxon>Pseudomonadati</taxon>
        <taxon>Pseudomonadota</taxon>
        <taxon>Alphaproteobacteria</taxon>
        <taxon>Acetobacterales</taxon>
        <taxon>Acetobacteraceae</taxon>
        <taxon>Lichenicola</taxon>
    </lineage>
</organism>
<gene>
    <name evidence="2" type="ORF">HN018_10295</name>
</gene>
<dbReference type="KEGG" id="lck:HN018_10295"/>
<dbReference type="AlphaFoldDB" id="A0A6M8HPN8"/>
<dbReference type="NCBIfam" id="TIGR01244">
    <property type="entry name" value="TIGR01244 family sulfur transferase"/>
    <property type="match status" value="1"/>
</dbReference>
<dbReference type="EMBL" id="CP053708">
    <property type="protein sequence ID" value="QKE90374.1"/>
    <property type="molecule type" value="Genomic_DNA"/>
</dbReference>
<feature type="domain" description="Beta-lactamase hydrolase-like protein phosphatase-like" evidence="1">
    <location>
        <begin position="2"/>
        <end position="100"/>
    </location>
</feature>
<evidence type="ECO:0000313" key="3">
    <source>
        <dbReference type="Proteomes" id="UP000500767"/>
    </source>
</evidence>
<evidence type="ECO:0000259" key="1">
    <source>
        <dbReference type="Pfam" id="PF04273"/>
    </source>
</evidence>
<reference evidence="2 3" key="1">
    <citation type="journal article" date="2014" name="World J. Microbiol. Biotechnol.">
        <title>Biodiversity and physiological characteristics of Antarctic and Arctic lichens-associated bacteria.</title>
        <authorList>
            <person name="Lee Y.M."/>
            <person name="Kim E.H."/>
            <person name="Lee H.K."/>
            <person name="Hong S.G."/>
        </authorList>
    </citation>
    <scope>NUCLEOTIDE SEQUENCE [LARGE SCALE GENOMIC DNA]</scope>
    <source>
        <strain evidence="2 3">PAMC 26569</strain>
    </source>
</reference>
<dbReference type="Pfam" id="PF04273">
    <property type="entry name" value="BLH_phosphatase"/>
    <property type="match status" value="1"/>
</dbReference>
<dbReference type="InterPro" id="IPR005939">
    <property type="entry name" value="BLH_phosphatase-like"/>
</dbReference>
<dbReference type="GO" id="GO:0016787">
    <property type="term" value="F:hydrolase activity"/>
    <property type="evidence" value="ECO:0007669"/>
    <property type="project" value="InterPro"/>
</dbReference>
<evidence type="ECO:0000313" key="2">
    <source>
        <dbReference type="EMBL" id="QKE90374.1"/>
    </source>
</evidence>
<dbReference type="Gene3D" id="3.90.190.10">
    <property type="entry name" value="Protein tyrosine phosphatase superfamily"/>
    <property type="match status" value="1"/>
</dbReference>
<keyword evidence="3" id="KW-1185">Reference proteome</keyword>
<dbReference type="Proteomes" id="UP000500767">
    <property type="component" value="Chromosome"/>
</dbReference>